<evidence type="ECO:0000256" key="1">
    <source>
        <dbReference type="SAM" id="SignalP"/>
    </source>
</evidence>
<reference evidence="2 3" key="1">
    <citation type="journal article" date="1998" name="Science">
        <title>Genome sequence of the nematode C. elegans: a platform for investigating biology.</title>
        <authorList>
            <consortium name="The C. elegans sequencing consortium"/>
            <person name="Sulson J.E."/>
            <person name="Waterston R."/>
        </authorList>
    </citation>
    <scope>NUCLEOTIDE SEQUENCE [LARGE SCALE GENOMIC DNA]</scope>
    <source>
        <strain evidence="2 3">Bristol N2</strain>
    </source>
</reference>
<keyword evidence="1" id="KW-0732">Signal</keyword>
<dbReference type="FunCoup" id="G2HK14">
    <property type="interactions" value="173"/>
</dbReference>
<dbReference type="AlphaFoldDB" id="G2HK14"/>
<evidence type="ECO:0000313" key="2">
    <source>
        <dbReference type="EMBL" id="CCD31147.1"/>
    </source>
</evidence>
<proteinExistence type="predicted"/>
<dbReference type="CTD" id="3565585"/>
<sequence length="87" mass="10016">MNIGKCSIIFLLFCVFGSILSRAIRKRHPEGKLVIRDCKRYLIMYSRTICKEKCEKFDDLLVEGCHSNQTLSNERTRELCCPNAGSN</sequence>
<dbReference type="Bgee" id="WBGene00002119">
    <property type="expression patterns" value="Expressed in embryo and 3 other cell types or tissues"/>
</dbReference>
<dbReference type="InParanoid" id="G2HK14"/>
<dbReference type="ExpressionAtlas" id="G2HK14">
    <property type="expression patterns" value="baseline"/>
</dbReference>
<dbReference type="AGR" id="WB:WBGene00002119"/>
<dbReference type="KEGG" id="cel:CELE_Y53H1A.4"/>
<dbReference type="GeneID" id="3565585"/>
<feature type="chain" id="PRO_5003430323" evidence="1">
    <location>
        <begin position="22"/>
        <end position="87"/>
    </location>
</feature>
<evidence type="ECO:0000313" key="4">
    <source>
        <dbReference type="WormBase" id="Y53H1A.4b"/>
    </source>
</evidence>
<accession>G2HK14</accession>
<dbReference type="SMR" id="G2HK14"/>
<feature type="signal peptide" evidence="1">
    <location>
        <begin position="1"/>
        <end position="21"/>
    </location>
</feature>
<dbReference type="EMBL" id="BX284601">
    <property type="protein sequence ID" value="CCD31147.1"/>
    <property type="molecule type" value="Genomic_DNA"/>
</dbReference>
<keyword evidence="3" id="KW-1185">Reference proteome</keyword>
<organism evidence="2 3">
    <name type="scientific">Caenorhabditis elegans</name>
    <dbReference type="NCBI Taxonomy" id="6239"/>
    <lineage>
        <taxon>Eukaryota</taxon>
        <taxon>Metazoa</taxon>
        <taxon>Ecdysozoa</taxon>
        <taxon>Nematoda</taxon>
        <taxon>Chromadorea</taxon>
        <taxon>Rhabditida</taxon>
        <taxon>Rhabditina</taxon>
        <taxon>Rhabditomorpha</taxon>
        <taxon>Rhabditoidea</taxon>
        <taxon>Rhabditidae</taxon>
        <taxon>Peloderinae</taxon>
        <taxon>Caenorhabditis</taxon>
    </lineage>
</organism>
<dbReference type="Proteomes" id="UP000001940">
    <property type="component" value="Chromosome I"/>
</dbReference>
<dbReference type="RefSeq" id="NP_001251579.1">
    <property type="nucleotide sequence ID" value="NM_001264650.3"/>
</dbReference>
<protein>
    <submittedName>
        <fullName evidence="2">INSulin related</fullName>
    </submittedName>
</protein>
<dbReference type="WormBase" id="Y53H1A.4b">
    <property type="protein sequence ID" value="CE35680"/>
    <property type="gene ID" value="WBGene00002119"/>
    <property type="gene designation" value="ins-36"/>
</dbReference>
<gene>
    <name evidence="2 4" type="primary">ins-36</name>
    <name evidence="2" type="ORF">CELE_Y53H1A.4</name>
    <name evidence="4" type="ORF">Y53H1A.4</name>
</gene>
<evidence type="ECO:0000313" key="3">
    <source>
        <dbReference type="Proteomes" id="UP000001940"/>
    </source>
</evidence>
<dbReference type="Gene3D" id="1.10.100.10">
    <property type="entry name" value="Insulin-like"/>
    <property type="match status" value="1"/>
</dbReference>
<name>G2HK14_CAEEL</name>